<dbReference type="Gene3D" id="3.30.70.2200">
    <property type="match status" value="1"/>
</dbReference>
<evidence type="ECO:0000256" key="5">
    <source>
        <dbReference type="ARBA" id="ARBA00022840"/>
    </source>
</evidence>
<organism evidence="9 10">
    <name type="scientific">Cuniculiplasma divulgatum</name>
    <dbReference type="NCBI Taxonomy" id="1673428"/>
    <lineage>
        <taxon>Archaea</taxon>
        <taxon>Methanobacteriati</taxon>
        <taxon>Thermoplasmatota</taxon>
        <taxon>Thermoplasmata</taxon>
        <taxon>Thermoplasmatales</taxon>
        <taxon>Cuniculiplasmataceae</taxon>
        <taxon>Cuniculiplasma</taxon>
    </lineage>
</organism>
<evidence type="ECO:0000313" key="9">
    <source>
        <dbReference type="EMBL" id="SIM40716.1"/>
    </source>
</evidence>
<dbReference type="PANTHER" id="PTHR40705:SF2">
    <property type="entry name" value="DUF1743 DOMAIN-CONTAINING PROTEIN"/>
    <property type="match status" value="1"/>
</dbReference>
<dbReference type="InterPro" id="IPR013696">
    <property type="entry name" value="TiaS_FLD"/>
</dbReference>
<evidence type="ECO:0000256" key="6">
    <source>
        <dbReference type="HAMAP-Rule" id="MF_01892"/>
    </source>
</evidence>
<evidence type="ECO:0000313" key="10">
    <source>
        <dbReference type="Proteomes" id="UP000195607"/>
    </source>
</evidence>
<gene>
    <name evidence="6" type="primary">tiaS</name>
    <name evidence="9" type="ORF">CSP5_0389</name>
</gene>
<comment type="subcellular location">
    <subcellularLocation>
        <location evidence="6">Cytoplasm</location>
    </subcellularLocation>
</comment>
<keyword evidence="2 6" id="KW-0436">Ligase</keyword>
<evidence type="ECO:0000256" key="2">
    <source>
        <dbReference type="ARBA" id="ARBA00022598"/>
    </source>
</evidence>
<protein>
    <recommendedName>
        <fullName evidence="6">tRNA(Ile2) 2-agmatinylcytidine synthetase TiaS</fullName>
        <shortName evidence="6">tRNA(Ile2)-agm2C synthetase</shortName>
        <ecNumber evidence="6">6.3.4.22</ecNumber>
    </recommendedName>
    <alternativeName>
        <fullName evidence="6">tRNA(Ile2) agmatidine synthetase</fullName>
    </alternativeName>
</protein>
<comment type="catalytic activity">
    <reaction evidence="6">
        <text>cytidine(34) in tRNA(Ile2) + agmatine + ATP + H2O = 2-agmatinylcytidine(34) in tRNA(Ile2) + AMP + 2 phosphate + 2 H(+)</text>
        <dbReference type="Rhea" id="RHEA:43608"/>
        <dbReference type="Rhea" id="RHEA-COMP:10625"/>
        <dbReference type="Rhea" id="RHEA-COMP:10626"/>
        <dbReference type="ChEBI" id="CHEBI:15377"/>
        <dbReference type="ChEBI" id="CHEBI:15378"/>
        <dbReference type="ChEBI" id="CHEBI:30616"/>
        <dbReference type="ChEBI" id="CHEBI:43474"/>
        <dbReference type="ChEBI" id="CHEBI:58145"/>
        <dbReference type="ChEBI" id="CHEBI:82748"/>
        <dbReference type="ChEBI" id="CHEBI:83545"/>
        <dbReference type="ChEBI" id="CHEBI:456215"/>
        <dbReference type="EC" id="6.3.4.22"/>
    </reaction>
</comment>
<evidence type="ECO:0000259" key="7">
    <source>
        <dbReference type="Pfam" id="PF08489"/>
    </source>
</evidence>
<sequence>MWIGIDDTDSRNAGCTTYIAFRIVSTFADRIISLPRLVRLNPNLKYKTRGNGALSIRIGNRTEETKTVIGKSDGKKISLGLQNNEMEPDFPKTYDNSMIEQVVGIVEEYYEKNQTNTNPGIVFSNKKFDTDIYRNALERDIPMDYIEEILKKTDSIYRKIGSGRGIIGAVSSIAWDRNRTTYELLNYKYPRGGYVDDMVKTTIGKIAESYDSTFNNMETKEGKVCLFPKDRTPVIYGIRGLVFDDLIQIQEEINSRFPDFDRNYMIFATNQGTDDHILRLESGMELRELSSYEITGYVNELPLRKEGGHLFFGIKYGVTDIKAVAFEPSKGFRDELEKLEIGDHVKLFGSYAKGTIKIEKLELIHPSIIYERRSPLCSRCGSRTSNIGSLKYRCIKCGNVMEPEYVKTNYQRMTMKLEPPAYARRHLSMPWKLENASFRSNEYEF</sequence>
<evidence type="ECO:0000256" key="3">
    <source>
        <dbReference type="ARBA" id="ARBA00022694"/>
    </source>
</evidence>
<dbReference type="EC" id="6.3.4.22" evidence="6"/>
<dbReference type="GO" id="GO:0002101">
    <property type="term" value="P:tRNA wobble cytosine modification"/>
    <property type="evidence" value="ECO:0007669"/>
    <property type="project" value="UniProtKB-UniRule"/>
</dbReference>
<dbReference type="Pfam" id="PF08489">
    <property type="entry name" value="TiaS_FLD"/>
    <property type="match status" value="1"/>
</dbReference>
<evidence type="ECO:0000256" key="1">
    <source>
        <dbReference type="ARBA" id="ARBA00022490"/>
    </source>
</evidence>
<dbReference type="EMBL" id="LT671858">
    <property type="protein sequence ID" value="SIM40716.1"/>
    <property type="molecule type" value="Genomic_DNA"/>
</dbReference>
<dbReference type="Gene3D" id="2.40.50.1010">
    <property type="match status" value="1"/>
</dbReference>
<dbReference type="RefSeq" id="WP_148689553.1">
    <property type="nucleotide sequence ID" value="NZ_LT671858.1"/>
</dbReference>
<dbReference type="AlphaFoldDB" id="A0A1N5SX85"/>
<dbReference type="GO" id="GO:0005737">
    <property type="term" value="C:cytoplasm"/>
    <property type="evidence" value="ECO:0007669"/>
    <property type="project" value="UniProtKB-SubCell"/>
</dbReference>
<dbReference type="Gene3D" id="3.90.600.20">
    <property type="match status" value="1"/>
</dbReference>
<comment type="function">
    <text evidence="6">ATP-dependent agmatine transferase that catalyzes the formation of 2-agmatinylcytidine (agm2C) at the wobble position (C34) of tRNA(Ile2), converting the codon specificity from AUG to AUA.</text>
</comment>
<keyword evidence="3 6" id="KW-0819">tRNA processing</keyword>
<dbReference type="Pfam" id="PF22641">
    <property type="entry name" value="TiaS_TCKD"/>
    <property type="match status" value="1"/>
</dbReference>
<reference evidence="9 10" key="1">
    <citation type="submission" date="2016-04" db="EMBL/GenBank/DDBJ databases">
        <authorList>
            <person name="Evans L.H."/>
            <person name="Alamgir A."/>
            <person name="Owens N."/>
            <person name="Weber N.D."/>
            <person name="Virtaneva K."/>
            <person name="Barbian K."/>
            <person name="Babar A."/>
            <person name="Rosenke K."/>
        </authorList>
    </citation>
    <scope>NUCLEOTIDE SEQUENCE [LARGE SCALE GENOMIC DNA]</scope>
    <source>
        <strain evidence="10">S5(T) (JCM 30642 \VKM B-2941)</strain>
    </source>
</reference>
<dbReference type="CDD" id="cd04482">
    <property type="entry name" value="RPA2_OBF_like"/>
    <property type="match status" value="1"/>
</dbReference>
<dbReference type="Proteomes" id="UP000195607">
    <property type="component" value="Chromosome I"/>
</dbReference>
<dbReference type="InterPro" id="IPR024913">
    <property type="entry name" value="tRNA_Ile2__agm2C_synt"/>
</dbReference>
<proteinExistence type="inferred from homology"/>
<evidence type="ECO:0000259" key="8">
    <source>
        <dbReference type="Pfam" id="PF22641"/>
    </source>
</evidence>
<evidence type="ECO:0000256" key="4">
    <source>
        <dbReference type="ARBA" id="ARBA00022741"/>
    </source>
</evidence>
<dbReference type="HAMAP" id="MF_01892">
    <property type="entry name" value="tRNA_Ile2_agm2C_synt"/>
    <property type="match status" value="1"/>
</dbReference>
<feature type="domain" description="TiaS-like TCKD" evidence="8">
    <location>
        <begin position="3"/>
        <end position="157"/>
    </location>
</feature>
<name>A0A1N5SX85_9ARCH</name>
<dbReference type="GeneID" id="41587692"/>
<accession>A0A1N5SX85</accession>
<dbReference type="PANTHER" id="PTHR40705">
    <property type="entry name" value="TRNA(ILE2) 2-AGMATINYLCYTIDINE SYNTHETASE TIAS"/>
    <property type="match status" value="1"/>
</dbReference>
<comment type="similarity">
    <text evidence="6">Belongs to the TiaS family.</text>
</comment>
<dbReference type="GO" id="GO:0005524">
    <property type="term" value="F:ATP binding"/>
    <property type="evidence" value="ECO:0007669"/>
    <property type="project" value="UniProtKB-KW"/>
</dbReference>
<feature type="domain" description="TiaS FLD" evidence="7">
    <location>
        <begin position="163"/>
        <end position="276"/>
    </location>
</feature>
<keyword evidence="1 6" id="KW-0963">Cytoplasm</keyword>
<keyword evidence="5 6" id="KW-0067">ATP-binding</keyword>
<keyword evidence="4 6" id="KW-0547">Nucleotide-binding</keyword>
<dbReference type="GO" id="GO:0016879">
    <property type="term" value="F:ligase activity, forming carbon-nitrogen bonds"/>
    <property type="evidence" value="ECO:0007669"/>
    <property type="project" value="UniProtKB-UniRule"/>
</dbReference>
<dbReference type="InterPro" id="IPR053870">
    <property type="entry name" value="TiaS-like_TCKD"/>
</dbReference>